<comment type="caution">
    <text evidence="3">The sequence shown here is derived from an EMBL/GenBank/DDBJ whole genome shotgun (WGS) entry which is preliminary data.</text>
</comment>
<reference evidence="3 4" key="1">
    <citation type="submission" date="2019-12" db="EMBL/GenBank/DDBJ databases">
        <title>Genomic-based taxomic classification of the family Erythrobacteraceae.</title>
        <authorList>
            <person name="Xu L."/>
        </authorList>
    </citation>
    <scope>NUCLEOTIDE SEQUENCE [LARGE SCALE GENOMIC DNA]</scope>
    <source>
        <strain evidence="3 4">MCCC 1A09965</strain>
    </source>
</reference>
<dbReference type="SUPFAM" id="SSF50199">
    <property type="entry name" value="Staphylococcal nuclease"/>
    <property type="match status" value="1"/>
</dbReference>
<dbReference type="Proteomes" id="UP000445582">
    <property type="component" value="Unassembled WGS sequence"/>
</dbReference>
<evidence type="ECO:0000259" key="2">
    <source>
        <dbReference type="PROSITE" id="PS50830"/>
    </source>
</evidence>
<dbReference type="AlphaFoldDB" id="A0A844YK59"/>
<accession>A0A844YK59</accession>
<protein>
    <recommendedName>
        <fullName evidence="2">TNase-like domain-containing protein</fullName>
    </recommendedName>
</protein>
<evidence type="ECO:0000256" key="1">
    <source>
        <dbReference type="SAM" id="MobiDB-lite"/>
    </source>
</evidence>
<gene>
    <name evidence="3" type="ORF">GRI48_09900</name>
</gene>
<dbReference type="OrthoDB" id="7469880at2"/>
<dbReference type="EMBL" id="WTYN01000001">
    <property type="protein sequence ID" value="MXO63324.1"/>
    <property type="molecule type" value="Genomic_DNA"/>
</dbReference>
<proteinExistence type="predicted"/>
<name>A0A844YK59_9SPHN</name>
<sequence>MGRIVKFPKRKGRGTGRRYRPGKAPRLPKFHTRGPIRRKSRKTWGQAWRETRPWVLFIALVTVVTIGWQSPGFVGPPAFLEGEPEPVDQDFSRCGGKSGWGDDACVVDGDTIRFDERRVRIVGMDTPEMASRCAGEAALAEAATVRLQAWLNEGPFEMVARADDPVDRYGRDLMTLRREQPDGTYEDVADVMRAEGLARSYSGGLREGWCDWG</sequence>
<feature type="region of interest" description="Disordered" evidence="1">
    <location>
        <begin position="1"/>
        <end position="43"/>
    </location>
</feature>
<dbReference type="RefSeq" id="WP_160674781.1">
    <property type="nucleotide sequence ID" value="NZ_WTYN01000001.1"/>
</dbReference>
<evidence type="ECO:0000313" key="3">
    <source>
        <dbReference type="EMBL" id="MXO63324.1"/>
    </source>
</evidence>
<feature type="domain" description="TNase-like" evidence="2">
    <location>
        <begin position="106"/>
        <end position="201"/>
    </location>
</feature>
<keyword evidence="4" id="KW-1185">Reference proteome</keyword>
<dbReference type="PROSITE" id="PS50830">
    <property type="entry name" value="TNASE_3"/>
    <property type="match status" value="1"/>
</dbReference>
<feature type="compositionally biased region" description="Basic residues" evidence="1">
    <location>
        <begin position="1"/>
        <end position="42"/>
    </location>
</feature>
<dbReference type="InterPro" id="IPR016071">
    <property type="entry name" value="Staphylococal_nuclease_OB-fold"/>
</dbReference>
<evidence type="ECO:0000313" key="4">
    <source>
        <dbReference type="Proteomes" id="UP000445582"/>
    </source>
</evidence>
<organism evidence="3 4">
    <name type="scientific">Qipengyuania oceanensis</name>
    <dbReference type="NCBI Taxonomy" id="1463597"/>
    <lineage>
        <taxon>Bacteria</taxon>
        <taxon>Pseudomonadati</taxon>
        <taxon>Pseudomonadota</taxon>
        <taxon>Alphaproteobacteria</taxon>
        <taxon>Sphingomonadales</taxon>
        <taxon>Erythrobacteraceae</taxon>
        <taxon>Qipengyuania</taxon>
    </lineage>
</organism>
<dbReference type="Gene3D" id="2.40.50.90">
    <property type="match status" value="1"/>
</dbReference>
<dbReference type="InterPro" id="IPR035437">
    <property type="entry name" value="SNase_OB-fold_sf"/>
</dbReference>